<dbReference type="EMBL" id="FPBN01000010">
    <property type="protein sequence ID" value="SFU82307.1"/>
    <property type="molecule type" value="Genomic_DNA"/>
</dbReference>
<reference evidence="5 6" key="1">
    <citation type="submission" date="2016-01" db="EMBL/GenBank/DDBJ databases">
        <title>Highly variable Streptococcus oralis are common among viridans streptococci isolated from primates.</title>
        <authorList>
            <person name="Denapaite D."/>
            <person name="Rieger M."/>
            <person name="Koendgen S."/>
            <person name="Brueckner R."/>
            <person name="Ochigava I."/>
            <person name="Kappeler P."/>
            <person name="Maetz-Rensing K."/>
            <person name="Leendertz F."/>
            <person name="Hakenbeck R."/>
        </authorList>
    </citation>
    <scope>NUCLEOTIDE SEQUENCE [LARGE SCALE GENOMIC DNA]</scope>
    <source>
        <strain evidence="2 5">DD02</strain>
        <strain evidence="3 6">DD03</strain>
    </source>
</reference>
<evidence type="ECO:0000313" key="7">
    <source>
        <dbReference type="Proteomes" id="UP000183629"/>
    </source>
</evidence>
<proteinExistence type="predicted"/>
<evidence type="ECO:0000313" key="6">
    <source>
        <dbReference type="Proteomes" id="UP000071927"/>
    </source>
</evidence>
<gene>
    <name evidence="4" type="ORF">SAMN05660328_11020</name>
    <name evidence="2" type="ORF">SGADD02_01979</name>
    <name evidence="3" type="ORF">SGADD03_02049</name>
</gene>
<dbReference type="Proteomes" id="UP000070198">
    <property type="component" value="Unassembled WGS sequence"/>
</dbReference>
<feature type="transmembrane region" description="Helical" evidence="1">
    <location>
        <begin position="5"/>
        <end position="26"/>
    </location>
</feature>
<evidence type="ECO:0000313" key="3">
    <source>
        <dbReference type="EMBL" id="KXU04027.1"/>
    </source>
</evidence>
<keyword evidence="1" id="KW-0812">Transmembrane</keyword>
<organism evidence="3 6">
    <name type="scientific">Streptococcus gallolyticus</name>
    <dbReference type="NCBI Taxonomy" id="315405"/>
    <lineage>
        <taxon>Bacteria</taxon>
        <taxon>Bacillati</taxon>
        <taxon>Bacillota</taxon>
        <taxon>Bacilli</taxon>
        <taxon>Lactobacillales</taxon>
        <taxon>Streptococcaceae</taxon>
        <taxon>Streptococcus</taxon>
    </lineage>
</organism>
<feature type="transmembrane region" description="Helical" evidence="1">
    <location>
        <begin position="32"/>
        <end position="52"/>
    </location>
</feature>
<reference evidence="7" key="3">
    <citation type="submission" date="2016-10" db="EMBL/GenBank/DDBJ databases">
        <authorList>
            <person name="Varghese N."/>
            <person name="Submissions S."/>
        </authorList>
    </citation>
    <scope>NUCLEOTIDE SEQUENCE [LARGE SCALE GENOMIC DNA]</scope>
    <source>
        <strain evidence="7">LMG 15572</strain>
    </source>
</reference>
<protein>
    <recommendedName>
        <fullName evidence="8">Phosphoribosylaminoimidazolecarboxamide formyltransferase</fullName>
    </recommendedName>
</protein>
<evidence type="ECO:0000313" key="2">
    <source>
        <dbReference type="EMBL" id="KXT64551.1"/>
    </source>
</evidence>
<keyword evidence="7" id="KW-1185">Reference proteome</keyword>
<accession>A0A139QNB7</accession>
<keyword evidence="1" id="KW-0472">Membrane</keyword>
<keyword evidence="1" id="KW-1133">Transmembrane helix</keyword>
<dbReference type="Proteomes" id="UP000071927">
    <property type="component" value="Unassembled WGS sequence"/>
</dbReference>
<dbReference type="PATRIC" id="fig|315405.11.peg.2311"/>
<evidence type="ECO:0000313" key="4">
    <source>
        <dbReference type="EMBL" id="SFU82307.1"/>
    </source>
</evidence>
<dbReference type="RefSeq" id="WP_061459148.1">
    <property type="nucleotide sequence ID" value="NZ_FOLZ01000007.1"/>
</dbReference>
<evidence type="ECO:0000313" key="5">
    <source>
        <dbReference type="Proteomes" id="UP000070198"/>
    </source>
</evidence>
<reference evidence="4" key="2">
    <citation type="submission" date="2016-10" db="EMBL/GenBank/DDBJ databases">
        <authorList>
            <person name="de Groot N.N."/>
        </authorList>
    </citation>
    <scope>NUCLEOTIDE SEQUENCE [LARGE SCALE GENOMIC DNA]</scope>
    <source>
        <strain evidence="4">LMG 15572</strain>
    </source>
</reference>
<sequence>MMKKILVFVLTFIVVAFIVNVLFGNLENPRRLSLAYVIGLIAGIMIDWFIFYRK</sequence>
<name>A0A139QNB7_9STRE</name>
<evidence type="ECO:0008006" key="8">
    <source>
        <dbReference type="Google" id="ProtNLM"/>
    </source>
</evidence>
<dbReference type="EMBL" id="LQOF01000407">
    <property type="protein sequence ID" value="KXT64551.1"/>
    <property type="molecule type" value="Genomic_DNA"/>
</dbReference>
<dbReference type="AlphaFoldDB" id="A0A139QNB7"/>
<evidence type="ECO:0000256" key="1">
    <source>
        <dbReference type="SAM" id="Phobius"/>
    </source>
</evidence>
<dbReference type="Proteomes" id="UP000183629">
    <property type="component" value="Unassembled WGS sequence"/>
</dbReference>
<dbReference type="EMBL" id="LQXV01000408">
    <property type="protein sequence ID" value="KXU04027.1"/>
    <property type="molecule type" value="Genomic_DNA"/>
</dbReference>